<dbReference type="Pfam" id="PF04717">
    <property type="entry name" value="Phage_base_V"/>
    <property type="match status" value="1"/>
</dbReference>
<dbReference type="Pfam" id="PF05954">
    <property type="entry name" value="Phage_GPD"/>
    <property type="match status" value="1"/>
</dbReference>
<gene>
    <name evidence="3" type="ORF">GCL60_04810</name>
</gene>
<feature type="domain" description="Gp5/Type VI secretion system Vgr protein OB-fold" evidence="2">
    <location>
        <begin position="458"/>
        <end position="507"/>
    </location>
</feature>
<name>A0A6N6VXL9_9BACT</name>
<accession>A0A6N6VXL9</accession>
<dbReference type="RefSeq" id="WP_153418874.1">
    <property type="nucleotide sequence ID" value="NZ_WFLM01000002.1"/>
</dbReference>
<evidence type="ECO:0000313" key="4">
    <source>
        <dbReference type="Proteomes" id="UP000437748"/>
    </source>
</evidence>
<dbReference type="Gene3D" id="3.55.50.10">
    <property type="entry name" value="Baseplate protein-like domains"/>
    <property type="match status" value="1"/>
</dbReference>
<dbReference type="SUPFAM" id="SSF69279">
    <property type="entry name" value="Phage tail proteins"/>
    <property type="match status" value="1"/>
</dbReference>
<evidence type="ECO:0000256" key="1">
    <source>
        <dbReference type="SAM" id="MobiDB-lite"/>
    </source>
</evidence>
<feature type="region of interest" description="Disordered" evidence="1">
    <location>
        <begin position="261"/>
        <end position="284"/>
    </location>
</feature>
<comment type="caution">
    <text evidence="3">The sequence shown here is derived from an EMBL/GenBank/DDBJ whole genome shotgun (WGS) entry which is preliminary data.</text>
</comment>
<evidence type="ECO:0000259" key="2">
    <source>
        <dbReference type="Pfam" id="PF04717"/>
    </source>
</evidence>
<evidence type="ECO:0000313" key="3">
    <source>
        <dbReference type="EMBL" id="KAB8039582.1"/>
    </source>
</evidence>
<proteinExistence type="predicted"/>
<dbReference type="Gene3D" id="2.40.50.230">
    <property type="entry name" value="Gp5 N-terminal domain"/>
    <property type="match status" value="1"/>
</dbReference>
<keyword evidence="4" id="KW-1185">Reference proteome</keyword>
<dbReference type="InterPro" id="IPR037026">
    <property type="entry name" value="Vgr_OB-fold_dom_sf"/>
</dbReference>
<reference evidence="3 4" key="1">
    <citation type="submission" date="2019-10" db="EMBL/GenBank/DDBJ databases">
        <title>New species of Slilvanegrellaceae.</title>
        <authorList>
            <person name="Pitt A."/>
            <person name="Hahn M.W."/>
        </authorList>
    </citation>
    <scope>NUCLEOTIDE SEQUENCE [LARGE SCALE GENOMIC DNA]</scope>
    <source>
        <strain evidence="3 4">SP-Ram-0.45-NSY-1</strain>
    </source>
</reference>
<sequence>MANKECIIQKVKFTNNTTKLLKDLEITSFKISEGFSKLYKIHLYVSVDITKNKINSKALKELSKETIQFCISYKYNYENKFVVGEKTLSGIVENINFSVNEANKDRFSFEFILVPPLFYATYGNQYQTWNDKTSEEIITEIYKKYSTFSKIFKIEPIFKLVDKDKLLKRKNTIQNGETDFDFICRLLNEDYLTFTYVQEPESVSLVITNNVENYYKSSTSKPINLQLTRSNTVGEFLDLSYFSRSKIDNIQTAFLDNRSFDNPNSNTYPSKEANKNKVSWTNHPNYQKNSESLKLSEYYSINELNRKNNESNSLVLNRNNKFYTLGDCINFDNKLNQHLKDNLPIDLKTNFIVYEVDYEYSRKNNISNTTTDPNSSKKDTYEEEYNAKLKMYPFVKSESAYFEGAYVTNYKNINLNASAHNTTAIVFGKEIKDLKIEKKDGAIYIGIQYFWHEINEKESKNFVWARLREIYASKDHGALFIPLPGDEVDIKYNDNDIDQPIIVGSFYNSKNKPPVDLDETKRGIVTKENLLIYVNSLDDKETFVRFNLNNEGLLDIQNKNSTIKTKEKLDISNENASISTIEKLEIKNKNASIDSSENINIKSEGGKLESNKLGVEIKSSDKISLKSSSSIDINKLKAN</sequence>
<dbReference type="OrthoDB" id="9762420at2"/>
<protein>
    <recommendedName>
        <fullName evidence="2">Gp5/Type VI secretion system Vgr protein OB-fold domain-containing protein</fullName>
    </recommendedName>
</protein>
<dbReference type="Gene3D" id="2.30.110.50">
    <property type="match status" value="1"/>
</dbReference>
<dbReference type="SUPFAM" id="SSF69255">
    <property type="entry name" value="gp5 N-terminal domain-like"/>
    <property type="match status" value="1"/>
</dbReference>
<dbReference type="EMBL" id="WFLM01000002">
    <property type="protein sequence ID" value="KAB8039582.1"/>
    <property type="molecule type" value="Genomic_DNA"/>
</dbReference>
<dbReference type="AlphaFoldDB" id="A0A6N6VXL9"/>
<dbReference type="InterPro" id="IPR006531">
    <property type="entry name" value="Gp5/Vgr_OB"/>
</dbReference>
<dbReference type="Gene3D" id="4.10.220.110">
    <property type="match status" value="1"/>
</dbReference>
<organism evidence="3 4">
    <name type="scientific">Silvanigrella paludirubra</name>
    <dbReference type="NCBI Taxonomy" id="2499159"/>
    <lineage>
        <taxon>Bacteria</taxon>
        <taxon>Pseudomonadati</taxon>
        <taxon>Bdellovibrionota</taxon>
        <taxon>Oligoflexia</taxon>
        <taxon>Silvanigrellales</taxon>
        <taxon>Silvanigrellaceae</taxon>
        <taxon>Silvanigrella</taxon>
    </lineage>
</organism>
<dbReference type="Proteomes" id="UP000437748">
    <property type="component" value="Unassembled WGS sequence"/>
</dbReference>